<accession>A0ABR3MWG5</accession>
<organism evidence="1 2">
    <name type="scientific">Cirrhinus molitorella</name>
    <name type="common">mud carp</name>
    <dbReference type="NCBI Taxonomy" id="172907"/>
    <lineage>
        <taxon>Eukaryota</taxon>
        <taxon>Metazoa</taxon>
        <taxon>Chordata</taxon>
        <taxon>Craniata</taxon>
        <taxon>Vertebrata</taxon>
        <taxon>Euteleostomi</taxon>
        <taxon>Actinopterygii</taxon>
        <taxon>Neopterygii</taxon>
        <taxon>Teleostei</taxon>
        <taxon>Ostariophysi</taxon>
        <taxon>Cypriniformes</taxon>
        <taxon>Cyprinidae</taxon>
        <taxon>Labeoninae</taxon>
        <taxon>Labeonini</taxon>
        <taxon>Cirrhinus</taxon>
    </lineage>
</organism>
<evidence type="ECO:0000313" key="1">
    <source>
        <dbReference type="EMBL" id="KAL1268985.1"/>
    </source>
</evidence>
<name>A0ABR3MWG5_9TELE</name>
<keyword evidence="2" id="KW-1185">Reference proteome</keyword>
<proteinExistence type="predicted"/>
<gene>
    <name evidence="1" type="ORF">QQF64_031274</name>
</gene>
<comment type="caution">
    <text evidence="1">The sequence shown here is derived from an EMBL/GenBank/DDBJ whole genome shotgun (WGS) entry which is preliminary data.</text>
</comment>
<dbReference type="Proteomes" id="UP001558613">
    <property type="component" value="Unassembled WGS sequence"/>
</dbReference>
<dbReference type="EMBL" id="JAYMGO010000008">
    <property type="protein sequence ID" value="KAL1268985.1"/>
    <property type="molecule type" value="Genomic_DNA"/>
</dbReference>
<evidence type="ECO:0000313" key="2">
    <source>
        <dbReference type="Proteomes" id="UP001558613"/>
    </source>
</evidence>
<sequence>MSAFVLLFHRVIKPSDLFVPWICGAGRRRIITEFTLCFIISLSRNRLHMSGICSYFPRENRAGDAVQVGRKGDPSWEGLGRSSRSDGAYSVHVRRLNAFQCLPTLMDENITTCRRTDHISEKKL</sequence>
<protein>
    <submittedName>
        <fullName evidence="1">Uncharacterized protein</fullName>
    </submittedName>
</protein>
<reference evidence="1 2" key="1">
    <citation type="submission" date="2023-09" db="EMBL/GenBank/DDBJ databases">
        <authorList>
            <person name="Wang M."/>
        </authorList>
    </citation>
    <scope>NUCLEOTIDE SEQUENCE [LARGE SCALE GENOMIC DNA]</scope>
    <source>
        <strain evidence="1">GT-2023</strain>
        <tissue evidence="1">Liver</tissue>
    </source>
</reference>